<feature type="domain" description="Cytochrome c" evidence="5">
    <location>
        <begin position="44"/>
        <end position="112"/>
    </location>
</feature>
<dbReference type="AlphaFoldDB" id="A0A2N3HN28"/>
<evidence type="ECO:0000259" key="5">
    <source>
        <dbReference type="Pfam" id="PF13442"/>
    </source>
</evidence>
<dbReference type="Pfam" id="PF13442">
    <property type="entry name" value="Cytochrome_CBB3"/>
    <property type="match status" value="1"/>
</dbReference>
<name>A0A2N3HN28_9FLAO</name>
<dbReference type="Proteomes" id="UP000233435">
    <property type="component" value="Unassembled WGS sequence"/>
</dbReference>
<keyword evidence="2" id="KW-0479">Metal-binding</keyword>
<evidence type="ECO:0000256" key="2">
    <source>
        <dbReference type="ARBA" id="ARBA00022723"/>
    </source>
</evidence>
<gene>
    <name evidence="6" type="ORF">CSW08_04010</name>
</gene>
<dbReference type="GO" id="GO:0009055">
    <property type="term" value="F:electron transfer activity"/>
    <property type="evidence" value="ECO:0007669"/>
    <property type="project" value="InterPro"/>
</dbReference>
<evidence type="ECO:0000256" key="3">
    <source>
        <dbReference type="ARBA" id="ARBA00023004"/>
    </source>
</evidence>
<sequence>MNFKNSFYISTMLILLYNCSSSGDDPTNSNPNNSVKITYDSHIKSITTNYCIACHGEPPSSGAPMSLTSYELMKNAVETRGLINRINSTTNPMPPKGGLLSQEQRNLIQKWVDDGLLEK</sequence>
<evidence type="ECO:0000313" key="6">
    <source>
        <dbReference type="EMBL" id="PKQ46335.1"/>
    </source>
</evidence>
<dbReference type="SUPFAM" id="SSF46626">
    <property type="entry name" value="Cytochrome c"/>
    <property type="match status" value="1"/>
</dbReference>
<dbReference type="InterPro" id="IPR009056">
    <property type="entry name" value="Cyt_c-like_dom"/>
</dbReference>
<reference evidence="6 7" key="1">
    <citation type="submission" date="2017-12" db="EMBL/GenBank/DDBJ databases">
        <title>Confluentibacter flavum sp. nov., isolated from the saline lake.</title>
        <authorList>
            <person name="Yu L."/>
        </authorList>
    </citation>
    <scope>NUCLEOTIDE SEQUENCE [LARGE SCALE GENOMIC DNA]</scope>
    <source>
        <strain evidence="6 7">3B</strain>
    </source>
</reference>
<feature type="signal peptide" evidence="4">
    <location>
        <begin position="1"/>
        <end position="23"/>
    </location>
</feature>
<keyword evidence="4" id="KW-0732">Signal</keyword>
<comment type="caution">
    <text evidence="6">The sequence shown here is derived from an EMBL/GenBank/DDBJ whole genome shotgun (WGS) entry which is preliminary data.</text>
</comment>
<dbReference type="RefSeq" id="WP_106658612.1">
    <property type="nucleotide sequence ID" value="NZ_PJEO01000014.1"/>
</dbReference>
<evidence type="ECO:0000256" key="1">
    <source>
        <dbReference type="ARBA" id="ARBA00022617"/>
    </source>
</evidence>
<accession>A0A2N3HN28</accession>
<proteinExistence type="predicted"/>
<dbReference type="EMBL" id="PJEO01000014">
    <property type="protein sequence ID" value="PKQ46335.1"/>
    <property type="molecule type" value="Genomic_DNA"/>
</dbReference>
<keyword evidence="7" id="KW-1185">Reference proteome</keyword>
<feature type="chain" id="PRO_5014613036" description="Cytochrome c domain-containing protein" evidence="4">
    <location>
        <begin position="24"/>
        <end position="119"/>
    </location>
</feature>
<dbReference type="OrthoDB" id="9786191at2"/>
<dbReference type="GO" id="GO:0020037">
    <property type="term" value="F:heme binding"/>
    <property type="evidence" value="ECO:0007669"/>
    <property type="project" value="InterPro"/>
</dbReference>
<evidence type="ECO:0000313" key="7">
    <source>
        <dbReference type="Proteomes" id="UP000233435"/>
    </source>
</evidence>
<dbReference type="GO" id="GO:0046872">
    <property type="term" value="F:metal ion binding"/>
    <property type="evidence" value="ECO:0007669"/>
    <property type="project" value="UniProtKB-KW"/>
</dbReference>
<organism evidence="6 7">
    <name type="scientific">Confluentibacter flavum</name>
    <dbReference type="NCBI Taxonomy" id="1909700"/>
    <lineage>
        <taxon>Bacteria</taxon>
        <taxon>Pseudomonadati</taxon>
        <taxon>Bacteroidota</taxon>
        <taxon>Flavobacteriia</taxon>
        <taxon>Flavobacteriales</taxon>
        <taxon>Flavobacteriaceae</taxon>
        <taxon>Confluentibacter</taxon>
    </lineage>
</organism>
<evidence type="ECO:0000256" key="4">
    <source>
        <dbReference type="SAM" id="SignalP"/>
    </source>
</evidence>
<keyword evidence="3" id="KW-0408">Iron</keyword>
<dbReference type="InterPro" id="IPR036909">
    <property type="entry name" value="Cyt_c-like_dom_sf"/>
</dbReference>
<keyword evidence="1" id="KW-0349">Heme</keyword>
<dbReference type="Gene3D" id="1.10.760.10">
    <property type="entry name" value="Cytochrome c-like domain"/>
    <property type="match status" value="1"/>
</dbReference>
<protein>
    <recommendedName>
        <fullName evidence="5">Cytochrome c domain-containing protein</fullName>
    </recommendedName>
</protein>